<dbReference type="SUPFAM" id="SSF58104">
    <property type="entry name" value="Methyl-accepting chemotaxis protein (MCP) signaling domain"/>
    <property type="match status" value="1"/>
</dbReference>
<keyword evidence="1 3" id="KW-0807">Transducer</keyword>
<evidence type="ECO:0000313" key="6">
    <source>
        <dbReference type="Proteomes" id="UP000322619"/>
    </source>
</evidence>
<dbReference type="InterPro" id="IPR004090">
    <property type="entry name" value="Chemotax_Me-accpt_rcpt"/>
</dbReference>
<gene>
    <name evidence="5" type="ORF">FXB42_05855</name>
</gene>
<protein>
    <submittedName>
        <fullName evidence="5">Chemotaxis protein</fullName>
    </submittedName>
</protein>
<dbReference type="Pfam" id="PF00015">
    <property type="entry name" value="MCPsignal"/>
    <property type="match status" value="1"/>
</dbReference>
<evidence type="ECO:0000256" key="3">
    <source>
        <dbReference type="PROSITE-ProRule" id="PRU00284"/>
    </source>
</evidence>
<dbReference type="GO" id="GO:0016020">
    <property type="term" value="C:membrane"/>
    <property type="evidence" value="ECO:0007669"/>
    <property type="project" value="InterPro"/>
</dbReference>
<dbReference type="Gene3D" id="1.10.287.950">
    <property type="entry name" value="Methyl-accepting chemotaxis protein"/>
    <property type="match status" value="1"/>
</dbReference>
<dbReference type="Proteomes" id="UP000322619">
    <property type="component" value="Unassembled WGS sequence"/>
</dbReference>
<dbReference type="EMBL" id="VSLA01000008">
    <property type="protein sequence ID" value="TYC86613.1"/>
    <property type="molecule type" value="Genomic_DNA"/>
</dbReference>
<proteinExistence type="inferred from homology"/>
<dbReference type="GO" id="GO:0007165">
    <property type="term" value="P:signal transduction"/>
    <property type="evidence" value="ECO:0007669"/>
    <property type="project" value="UniProtKB-KW"/>
</dbReference>
<evidence type="ECO:0000313" key="5">
    <source>
        <dbReference type="EMBL" id="TYC86613.1"/>
    </source>
</evidence>
<comment type="similarity">
    <text evidence="2">Belongs to the methyl-accepting chemotaxis (MCP) protein family.</text>
</comment>
<comment type="caution">
    <text evidence="5">The sequence shown here is derived from an EMBL/GenBank/DDBJ whole genome shotgun (WGS) entry which is preliminary data.</text>
</comment>
<organism evidence="5 6">
    <name type="scientific">Acetobacterium wieringae</name>
    <dbReference type="NCBI Taxonomy" id="52694"/>
    <lineage>
        <taxon>Bacteria</taxon>
        <taxon>Bacillati</taxon>
        <taxon>Bacillota</taxon>
        <taxon>Clostridia</taxon>
        <taxon>Eubacteriales</taxon>
        <taxon>Eubacteriaceae</taxon>
        <taxon>Acetobacterium</taxon>
    </lineage>
</organism>
<evidence type="ECO:0000256" key="1">
    <source>
        <dbReference type="ARBA" id="ARBA00023224"/>
    </source>
</evidence>
<dbReference type="PANTHER" id="PTHR32089">
    <property type="entry name" value="METHYL-ACCEPTING CHEMOTAXIS PROTEIN MCPB"/>
    <property type="match status" value="1"/>
</dbReference>
<evidence type="ECO:0000256" key="2">
    <source>
        <dbReference type="ARBA" id="ARBA00029447"/>
    </source>
</evidence>
<dbReference type="PRINTS" id="PR00260">
    <property type="entry name" value="CHEMTRNSDUCR"/>
</dbReference>
<name>A0A5D0WRB5_9FIRM</name>
<dbReference type="InterPro" id="IPR004089">
    <property type="entry name" value="MCPsignal_dom"/>
</dbReference>
<evidence type="ECO:0000259" key="4">
    <source>
        <dbReference type="PROSITE" id="PS50111"/>
    </source>
</evidence>
<dbReference type="PROSITE" id="PS50111">
    <property type="entry name" value="CHEMOTAXIS_TRANSDUC_2"/>
    <property type="match status" value="1"/>
</dbReference>
<dbReference type="GO" id="GO:0006935">
    <property type="term" value="P:chemotaxis"/>
    <property type="evidence" value="ECO:0007669"/>
    <property type="project" value="InterPro"/>
</dbReference>
<sequence>MNLLENNCVNSSMINETGFMIKKRDKTMEKSIQFGVKHIEEKIELLMQEEVEVSNYLDDVAKTYSQITNISEMTTNINDDFKSFSSYANQINTVIDNSDTMINQTGTNVTELANNILHTNDQLDNIAEVFLQLEKDFANIKNMSNGINGIAMQSNLLAFNASIEAERAGEAGRAFAVVAQQMRVLSTSTKELVDGIDDSVKALYKSIKDVNIEIQASKSASMANLHKVNAVKSNITQVSECTDEVKNFSKQIIKGIDATSERINGAAEGFGAISEVVDSFGEKIDTLNQKMSKKSTIICSVIDFLQQMENMLAELVTD</sequence>
<dbReference type="SMART" id="SM00283">
    <property type="entry name" value="MA"/>
    <property type="match status" value="1"/>
</dbReference>
<dbReference type="GO" id="GO:0004888">
    <property type="term" value="F:transmembrane signaling receptor activity"/>
    <property type="evidence" value="ECO:0007669"/>
    <property type="project" value="InterPro"/>
</dbReference>
<accession>A0A5D0WRB5</accession>
<feature type="domain" description="Methyl-accepting transducer" evidence="4">
    <location>
        <begin position="65"/>
        <end position="278"/>
    </location>
</feature>
<dbReference type="PANTHER" id="PTHR32089:SF112">
    <property type="entry name" value="LYSOZYME-LIKE PROTEIN-RELATED"/>
    <property type="match status" value="1"/>
</dbReference>
<reference evidence="5 6" key="1">
    <citation type="submission" date="2019-08" db="EMBL/GenBank/DDBJ databases">
        <title>Isolation and enrichment of carboxydotrophic bacteria from anaerobic sludge for the production of bio-based chemicals from syngas.</title>
        <authorList>
            <person name="Antares A.L."/>
            <person name="Moreira J."/>
            <person name="Diender M."/>
            <person name="Parshina S.N."/>
            <person name="Stams A.J.M."/>
            <person name="Alves M."/>
            <person name="Alves J.I."/>
            <person name="Sousa D.Z."/>
        </authorList>
    </citation>
    <scope>NUCLEOTIDE SEQUENCE [LARGE SCALE GENOMIC DNA]</scope>
    <source>
        <strain evidence="5 6">JM</strain>
    </source>
</reference>
<dbReference type="AlphaFoldDB" id="A0A5D0WRB5"/>